<evidence type="ECO:0000256" key="5">
    <source>
        <dbReference type="ARBA" id="ARBA00022989"/>
    </source>
</evidence>
<keyword evidence="4 7" id="KW-0812">Transmembrane</keyword>
<feature type="transmembrane region" description="Helical" evidence="7">
    <location>
        <begin position="185"/>
        <end position="207"/>
    </location>
</feature>
<dbReference type="RefSeq" id="WP_229812738.1">
    <property type="nucleotide sequence ID" value="NZ_BMRE01000016.1"/>
</dbReference>
<dbReference type="EMBL" id="BMRE01000016">
    <property type="protein sequence ID" value="GGU43449.1"/>
    <property type="molecule type" value="Genomic_DNA"/>
</dbReference>
<evidence type="ECO:0000256" key="8">
    <source>
        <dbReference type="SAM" id="MobiDB-lite"/>
    </source>
</evidence>
<proteinExistence type="inferred from homology"/>
<feature type="region of interest" description="Disordered" evidence="8">
    <location>
        <begin position="1"/>
        <end position="26"/>
    </location>
</feature>
<evidence type="ECO:0000256" key="4">
    <source>
        <dbReference type="ARBA" id="ARBA00022692"/>
    </source>
</evidence>
<keyword evidence="2 7" id="KW-0813">Transport</keyword>
<dbReference type="PANTHER" id="PTHR30193">
    <property type="entry name" value="ABC TRANSPORTER PERMEASE PROTEIN"/>
    <property type="match status" value="1"/>
</dbReference>
<feature type="transmembrane region" description="Helical" evidence="7">
    <location>
        <begin position="237"/>
        <end position="257"/>
    </location>
</feature>
<evidence type="ECO:0000259" key="9">
    <source>
        <dbReference type="PROSITE" id="PS50928"/>
    </source>
</evidence>
<evidence type="ECO:0000313" key="10">
    <source>
        <dbReference type="EMBL" id="GGU43449.1"/>
    </source>
</evidence>
<gene>
    <name evidence="10" type="primary">cebF</name>
    <name evidence="10" type="ORF">GCM10010178_39950</name>
</gene>
<dbReference type="SUPFAM" id="SSF161098">
    <property type="entry name" value="MetI-like"/>
    <property type="match status" value="1"/>
</dbReference>
<dbReference type="InterPro" id="IPR051393">
    <property type="entry name" value="ABC_transporter_permease"/>
</dbReference>
<comment type="caution">
    <text evidence="10">The sequence shown here is derived from an EMBL/GenBank/DDBJ whole genome shotgun (WGS) entry which is preliminary data.</text>
</comment>
<protein>
    <submittedName>
        <fullName evidence="10">Sugar ABC transporter permease</fullName>
    </submittedName>
</protein>
<evidence type="ECO:0000256" key="2">
    <source>
        <dbReference type="ARBA" id="ARBA00022448"/>
    </source>
</evidence>
<comment type="subcellular location">
    <subcellularLocation>
        <location evidence="1 7">Cell membrane</location>
        <topology evidence="1 7">Multi-pass membrane protein</topology>
    </subcellularLocation>
</comment>
<organism evidence="10 11">
    <name type="scientific">Lentzea flava</name>
    <dbReference type="NCBI Taxonomy" id="103732"/>
    <lineage>
        <taxon>Bacteria</taxon>
        <taxon>Bacillati</taxon>
        <taxon>Actinomycetota</taxon>
        <taxon>Actinomycetes</taxon>
        <taxon>Pseudonocardiales</taxon>
        <taxon>Pseudonocardiaceae</taxon>
        <taxon>Lentzea</taxon>
    </lineage>
</organism>
<feature type="domain" description="ABC transmembrane type-1" evidence="9">
    <location>
        <begin position="98"/>
        <end position="316"/>
    </location>
</feature>
<feature type="transmembrane region" description="Helical" evidence="7">
    <location>
        <begin position="102"/>
        <end position="123"/>
    </location>
</feature>
<dbReference type="CDD" id="cd06261">
    <property type="entry name" value="TM_PBP2"/>
    <property type="match status" value="1"/>
</dbReference>
<keyword evidence="11" id="KW-1185">Reference proteome</keyword>
<comment type="similarity">
    <text evidence="7">Belongs to the binding-protein-dependent transport system permease family.</text>
</comment>
<reference evidence="11" key="1">
    <citation type="journal article" date="2019" name="Int. J. Syst. Evol. Microbiol.">
        <title>The Global Catalogue of Microorganisms (GCM) 10K type strain sequencing project: providing services to taxonomists for standard genome sequencing and annotation.</title>
        <authorList>
            <consortium name="The Broad Institute Genomics Platform"/>
            <consortium name="The Broad Institute Genome Sequencing Center for Infectious Disease"/>
            <person name="Wu L."/>
            <person name="Ma J."/>
        </authorList>
    </citation>
    <scope>NUCLEOTIDE SEQUENCE [LARGE SCALE GENOMIC DNA]</scope>
    <source>
        <strain evidence="11">JCM 3296</strain>
    </source>
</reference>
<dbReference type="InterPro" id="IPR035906">
    <property type="entry name" value="MetI-like_sf"/>
</dbReference>
<keyword evidence="3" id="KW-1003">Cell membrane</keyword>
<keyword evidence="6 7" id="KW-0472">Membrane</keyword>
<dbReference type="Pfam" id="PF00528">
    <property type="entry name" value="BPD_transp_1"/>
    <property type="match status" value="1"/>
</dbReference>
<name>A0ABQ2ULG2_9PSEU</name>
<evidence type="ECO:0000313" key="11">
    <source>
        <dbReference type="Proteomes" id="UP000649573"/>
    </source>
</evidence>
<evidence type="ECO:0000256" key="3">
    <source>
        <dbReference type="ARBA" id="ARBA00022475"/>
    </source>
</evidence>
<feature type="transmembrane region" description="Helical" evidence="7">
    <location>
        <begin position="300"/>
        <end position="319"/>
    </location>
</feature>
<sequence>MLADLQPRTATTSVDPPSAPPPPPRRRLRDRISRIDAKWAPYLFVAPFFVIFGIFGLFPLGYTAWVSLHEWDISGPGGFIGLNNYVTLFGDPDFWNAVLNTVGMLVLATVPQLFFALVLASLLNQKLRGLTLLRMGVLLPIVTSVAAVGIVFSQIFDRDAGMVNGLLGLFSIEPIDWRADKWSSWTAIATMVNWRWTGYNALIYLAAMQSIPRDLYEAATVDGASKIRQFFSITIPMIRPALLFTVIVSTIAGMQLFTEPLIFGQGSFAISGGSLRQFQTLSMYMFEKAFRDFDYGYGSAIAWMMFLLITLLAVVNFLITRRSR</sequence>
<evidence type="ECO:0000256" key="1">
    <source>
        <dbReference type="ARBA" id="ARBA00004651"/>
    </source>
</evidence>
<dbReference type="Gene3D" id="1.10.3720.10">
    <property type="entry name" value="MetI-like"/>
    <property type="match status" value="1"/>
</dbReference>
<evidence type="ECO:0000256" key="6">
    <source>
        <dbReference type="ARBA" id="ARBA00023136"/>
    </source>
</evidence>
<feature type="transmembrane region" description="Helical" evidence="7">
    <location>
        <begin position="135"/>
        <end position="156"/>
    </location>
</feature>
<dbReference type="PROSITE" id="PS50928">
    <property type="entry name" value="ABC_TM1"/>
    <property type="match status" value="1"/>
</dbReference>
<dbReference type="InterPro" id="IPR000515">
    <property type="entry name" value="MetI-like"/>
</dbReference>
<accession>A0ABQ2ULG2</accession>
<dbReference type="PANTHER" id="PTHR30193:SF37">
    <property type="entry name" value="INNER MEMBRANE ABC TRANSPORTER PERMEASE PROTEIN YCJO"/>
    <property type="match status" value="1"/>
</dbReference>
<evidence type="ECO:0000256" key="7">
    <source>
        <dbReference type="RuleBase" id="RU363032"/>
    </source>
</evidence>
<feature type="transmembrane region" description="Helical" evidence="7">
    <location>
        <begin position="39"/>
        <end position="62"/>
    </location>
</feature>
<keyword evidence="5 7" id="KW-1133">Transmembrane helix</keyword>
<dbReference type="Proteomes" id="UP000649573">
    <property type="component" value="Unassembled WGS sequence"/>
</dbReference>